<dbReference type="OrthoDB" id="44277at2759"/>
<gene>
    <name evidence="3" type="ORF">HERILL_LOCUS10237</name>
</gene>
<sequence length="318" mass="36753">MDFVNGYLDAAVRFVEGYIDLDYSLWLWRLLTPLIITFLLPLVFVALIYISFITLFVYKLHRQVILQALISEPNFWDIGRKVVAAIWDAHGRIYHGYEVTGMENLPESGPALIVFYHGAIPIDMYYFLARVYLQRNRLVYTVGDRFLWKVPGWGLISDVFKVSPGTVQSCATILKEGHLLAISPGGVYEAQFGNHNYELLWRNRVGFAKVAIEAKVPIIPFFTQNVREGFRQIDFWSWLFVKIYNATRIPVRPIYGGFPVKFRTYVGKAIEFDESLTPEQLTEKVALQLEELINKHQRIPGSILKALLDRIPFKRKSN</sequence>
<dbReference type="EMBL" id="LR899012">
    <property type="protein sequence ID" value="CAD7087537.1"/>
    <property type="molecule type" value="Genomic_DNA"/>
</dbReference>
<evidence type="ECO:0000256" key="1">
    <source>
        <dbReference type="SAM" id="Phobius"/>
    </source>
</evidence>
<evidence type="ECO:0000259" key="2">
    <source>
        <dbReference type="Pfam" id="PF01553"/>
    </source>
</evidence>
<keyword evidence="1" id="KW-0812">Transmembrane</keyword>
<reference evidence="3 4" key="1">
    <citation type="submission" date="2020-11" db="EMBL/GenBank/DDBJ databases">
        <authorList>
            <person name="Wallbank WR R."/>
            <person name="Pardo Diaz C."/>
            <person name="Kozak K."/>
            <person name="Martin S."/>
            <person name="Jiggins C."/>
            <person name="Moest M."/>
            <person name="Warren A I."/>
            <person name="Generalovic N T."/>
            <person name="Byers J.R.P. K."/>
            <person name="Montejo-Kovacevich G."/>
            <person name="Yen C E."/>
        </authorList>
    </citation>
    <scope>NUCLEOTIDE SEQUENCE [LARGE SCALE GENOMIC DNA]</scope>
</reference>
<dbReference type="PANTHER" id="PTHR22753:SF14">
    <property type="entry name" value="MONOACYLGLYCEROL_DIACYLGLYCEROL O-ACYLTRANSFERASE"/>
    <property type="match status" value="1"/>
</dbReference>
<keyword evidence="1" id="KW-1133">Transmembrane helix</keyword>
<name>A0A7R8UV65_HERIL</name>
<proteinExistence type="predicted"/>
<evidence type="ECO:0000313" key="4">
    <source>
        <dbReference type="Proteomes" id="UP000594454"/>
    </source>
</evidence>
<dbReference type="Pfam" id="PF01553">
    <property type="entry name" value="Acyltransferase"/>
    <property type="match status" value="1"/>
</dbReference>
<dbReference type="SUPFAM" id="SSF69593">
    <property type="entry name" value="Glycerol-3-phosphate (1)-acyltransferase"/>
    <property type="match status" value="1"/>
</dbReference>
<dbReference type="GO" id="GO:0016020">
    <property type="term" value="C:membrane"/>
    <property type="evidence" value="ECO:0007669"/>
    <property type="project" value="TreeGrafter"/>
</dbReference>
<feature type="domain" description="Phospholipid/glycerol acyltransferase" evidence="2">
    <location>
        <begin position="98"/>
        <end position="221"/>
    </location>
</feature>
<keyword evidence="1" id="KW-0472">Membrane</keyword>
<evidence type="ECO:0000313" key="3">
    <source>
        <dbReference type="EMBL" id="CAD7087537.1"/>
    </source>
</evidence>
<dbReference type="GO" id="GO:0016746">
    <property type="term" value="F:acyltransferase activity"/>
    <property type="evidence" value="ECO:0007669"/>
    <property type="project" value="InterPro"/>
</dbReference>
<dbReference type="InParanoid" id="A0A7R8UV65"/>
<organism evidence="3 4">
    <name type="scientific">Hermetia illucens</name>
    <name type="common">Black soldier fly</name>
    <dbReference type="NCBI Taxonomy" id="343691"/>
    <lineage>
        <taxon>Eukaryota</taxon>
        <taxon>Metazoa</taxon>
        <taxon>Ecdysozoa</taxon>
        <taxon>Arthropoda</taxon>
        <taxon>Hexapoda</taxon>
        <taxon>Insecta</taxon>
        <taxon>Pterygota</taxon>
        <taxon>Neoptera</taxon>
        <taxon>Endopterygota</taxon>
        <taxon>Diptera</taxon>
        <taxon>Brachycera</taxon>
        <taxon>Stratiomyomorpha</taxon>
        <taxon>Stratiomyidae</taxon>
        <taxon>Hermetiinae</taxon>
        <taxon>Hermetia</taxon>
    </lineage>
</organism>
<dbReference type="PANTHER" id="PTHR22753">
    <property type="entry name" value="TRANSMEMBRANE PROTEIN 68"/>
    <property type="match status" value="1"/>
</dbReference>
<feature type="transmembrane region" description="Helical" evidence="1">
    <location>
        <begin position="34"/>
        <end position="58"/>
    </location>
</feature>
<accession>A0A7R8UV65</accession>
<dbReference type="OMA" id="SYWNGAR"/>
<keyword evidence="4" id="KW-1185">Reference proteome</keyword>
<dbReference type="FunCoup" id="A0A7R8UV65">
    <property type="interactions" value="1885"/>
</dbReference>
<protein>
    <recommendedName>
        <fullName evidence="2">Phospholipid/glycerol acyltransferase domain-containing protein</fullName>
    </recommendedName>
</protein>
<dbReference type="CDD" id="cd07987">
    <property type="entry name" value="LPLAT_MGAT-like"/>
    <property type="match status" value="1"/>
</dbReference>
<dbReference type="AlphaFoldDB" id="A0A7R8UV65"/>
<dbReference type="InterPro" id="IPR002123">
    <property type="entry name" value="Plipid/glycerol_acylTrfase"/>
</dbReference>
<dbReference type="Proteomes" id="UP000594454">
    <property type="component" value="Chromosome 4"/>
</dbReference>